<comment type="catalytic activity">
    <reaction evidence="5">
        <text>(sulfur carrier)-H + L-cysteine = (sulfur carrier)-SH + L-alanine</text>
        <dbReference type="Rhea" id="RHEA:43892"/>
        <dbReference type="Rhea" id="RHEA-COMP:14737"/>
        <dbReference type="Rhea" id="RHEA-COMP:14739"/>
        <dbReference type="ChEBI" id="CHEBI:29917"/>
        <dbReference type="ChEBI" id="CHEBI:35235"/>
        <dbReference type="ChEBI" id="CHEBI:57972"/>
        <dbReference type="ChEBI" id="CHEBI:64428"/>
        <dbReference type="EC" id="2.8.1.7"/>
    </reaction>
</comment>
<dbReference type="GO" id="GO:0031071">
    <property type="term" value="F:cysteine desulfurase activity"/>
    <property type="evidence" value="ECO:0007669"/>
    <property type="project" value="UniProtKB-EC"/>
</dbReference>
<dbReference type="PANTHER" id="PTHR43586:SF8">
    <property type="entry name" value="CYSTEINE DESULFURASE 1, CHLOROPLASTIC"/>
    <property type="match status" value="1"/>
</dbReference>
<comment type="caution">
    <text evidence="8">The sequence shown here is derived from an EMBL/GenBank/DDBJ whole genome shotgun (WGS) entry which is preliminary data.</text>
</comment>
<evidence type="ECO:0000313" key="9">
    <source>
        <dbReference type="Proteomes" id="UP000437065"/>
    </source>
</evidence>
<keyword evidence="9" id="KW-1185">Reference proteome</keyword>
<dbReference type="OrthoDB" id="5817at2157"/>
<sequence length="541" mass="59520">MNLDAASIREDFPVLDRRVNGHPLTYLDNAATTHTPAQVYDVFEEFYTRYNANVHRGIHELSHEASLAYEEAHDRVAAFLGAEGREEIVFTKNTTESINLVAYGLGRRLDAGDEIVTTEMDHHASLVTWQQIAKRSGATVRHVPVTSDGHLDMEVAHDLVTDDTAVLSVPHVSNVLGTVNPVEDLVDLAHDHDAYAVVDGAQSAPTRPVDVGAMDADFFAFSGHKLAGPTGIGGLYGKREILEDLDPFLFGGEMIRNVTLRNSTWNELPWKFEAGTPPIAEGIALGAAVDYLDDLGMENVRAHENDLAQYLLRELEARDFVETYGPGVGEERTGLVSFNVEGVHGHDLSSLLNDRGIAIRAGDHCTQPLHDRLEIPGSARASVYVYNTRTDVDRLLEVVDAARDDLDDYIASERYHDLISEHYHSPRNRGGLADPTFVKSSEETTCGDDGEFHVDITDGRIAEIAFESRSCAVSRAVASLLSEHLEGMPVAEVAELDGYVADVLDGHYPDLRRECVEGPEDVIREAAIEYVREERRAESSA</sequence>
<evidence type="ECO:0000259" key="6">
    <source>
        <dbReference type="Pfam" id="PF00266"/>
    </source>
</evidence>
<dbReference type="GO" id="GO:0016226">
    <property type="term" value="P:iron-sulfur cluster assembly"/>
    <property type="evidence" value="ECO:0007669"/>
    <property type="project" value="InterPro"/>
</dbReference>
<keyword evidence="3" id="KW-0808">Transferase</keyword>
<dbReference type="GO" id="GO:0006534">
    <property type="term" value="P:cysteine metabolic process"/>
    <property type="evidence" value="ECO:0007669"/>
    <property type="project" value="InterPro"/>
</dbReference>
<reference evidence="8 9" key="1">
    <citation type="submission" date="2019-12" db="EMBL/GenBank/DDBJ databases">
        <title>Isolation and characterization of three novel carbon monoxide-oxidizing members of Halobacteria from salione crusts and soils.</title>
        <authorList>
            <person name="Myers M.R."/>
            <person name="King G.M."/>
        </authorList>
    </citation>
    <scope>NUCLEOTIDE SEQUENCE [LARGE SCALE GENOMIC DNA]</scope>
    <source>
        <strain evidence="8 9">WSA2</strain>
    </source>
</reference>
<dbReference type="InterPro" id="IPR015424">
    <property type="entry name" value="PyrdxlP-dep_Trfase"/>
</dbReference>
<evidence type="ECO:0000256" key="4">
    <source>
        <dbReference type="ARBA" id="ARBA00022898"/>
    </source>
</evidence>
<protein>
    <recommendedName>
        <fullName evidence="2">cysteine desulfurase</fullName>
        <ecNumber evidence="2">2.8.1.7</ecNumber>
    </recommendedName>
</protein>
<dbReference type="Gene3D" id="3.90.1150.10">
    <property type="entry name" value="Aspartate Aminotransferase, domain 1"/>
    <property type="match status" value="1"/>
</dbReference>
<proteinExistence type="predicted"/>
<dbReference type="InterPro" id="IPR000192">
    <property type="entry name" value="Aminotrans_V_dom"/>
</dbReference>
<gene>
    <name evidence="8" type="primary">sufS</name>
    <name evidence="8" type="ORF">GRX01_04265</name>
</gene>
<dbReference type="CDD" id="cd06453">
    <property type="entry name" value="SufS_like"/>
    <property type="match status" value="1"/>
</dbReference>
<evidence type="ECO:0000256" key="2">
    <source>
        <dbReference type="ARBA" id="ARBA00012239"/>
    </source>
</evidence>
<dbReference type="AlphaFoldDB" id="A0A6B0SWD8"/>
<dbReference type="InterPro" id="IPR015422">
    <property type="entry name" value="PyrdxlP-dep_Trfase_small"/>
</dbReference>
<dbReference type="InterPro" id="IPR015421">
    <property type="entry name" value="PyrdxlP-dep_Trfase_major"/>
</dbReference>
<dbReference type="GO" id="GO:0051536">
    <property type="term" value="F:iron-sulfur cluster binding"/>
    <property type="evidence" value="ECO:0007669"/>
    <property type="project" value="InterPro"/>
</dbReference>
<dbReference type="Pfam" id="PF00266">
    <property type="entry name" value="Aminotran_5"/>
    <property type="match status" value="1"/>
</dbReference>
<comment type="cofactor">
    <cofactor evidence="1">
        <name>pyridoxal 5'-phosphate</name>
        <dbReference type="ChEBI" id="CHEBI:597326"/>
    </cofactor>
</comment>
<evidence type="ECO:0000256" key="5">
    <source>
        <dbReference type="ARBA" id="ARBA00050776"/>
    </source>
</evidence>
<dbReference type="GO" id="GO:0030170">
    <property type="term" value="F:pyridoxal phosphate binding"/>
    <property type="evidence" value="ECO:0007669"/>
    <property type="project" value="InterPro"/>
</dbReference>
<evidence type="ECO:0000259" key="7">
    <source>
        <dbReference type="Pfam" id="PF01592"/>
    </source>
</evidence>
<dbReference type="InterPro" id="IPR002871">
    <property type="entry name" value="NIF_FeS_clus_asmbl_NifU_N"/>
</dbReference>
<dbReference type="GO" id="GO:0005506">
    <property type="term" value="F:iron ion binding"/>
    <property type="evidence" value="ECO:0007669"/>
    <property type="project" value="InterPro"/>
</dbReference>
<dbReference type="CDD" id="cd06664">
    <property type="entry name" value="IscU_like"/>
    <property type="match status" value="1"/>
</dbReference>
<dbReference type="PANTHER" id="PTHR43586">
    <property type="entry name" value="CYSTEINE DESULFURASE"/>
    <property type="match status" value="1"/>
</dbReference>
<dbReference type="NCBIfam" id="TIGR01979">
    <property type="entry name" value="sufS"/>
    <property type="match status" value="1"/>
</dbReference>
<accession>A0A6B0SWD8</accession>
<dbReference type="RefSeq" id="WP_159663756.1">
    <property type="nucleotide sequence ID" value="NZ_WUUS01000002.1"/>
</dbReference>
<dbReference type="Gene3D" id="3.90.1010.10">
    <property type="match status" value="1"/>
</dbReference>
<dbReference type="SUPFAM" id="SSF82649">
    <property type="entry name" value="SufE/NifU"/>
    <property type="match status" value="1"/>
</dbReference>
<dbReference type="Gene3D" id="3.40.640.10">
    <property type="entry name" value="Type I PLP-dependent aspartate aminotransferase-like (Major domain)"/>
    <property type="match status" value="1"/>
</dbReference>
<dbReference type="Proteomes" id="UP000437065">
    <property type="component" value="Unassembled WGS sequence"/>
</dbReference>
<evidence type="ECO:0000313" key="8">
    <source>
        <dbReference type="EMBL" id="MXR40562.1"/>
    </source>
</evidence>
<evidence type="ECO:0000256" key="3">
    <source>
        <dbReference type="ARBA" id="ARBA00022679"/>
    </source>
</evidence>
<dbReference type="EC" id="2.8.1.7" evidence="2"/>
<feature type="domain" description="Aminotransferase class V" evidence="6">
    <location>
        <begin position="25"/>
        <end position="395"/>
    </location>
</feature>
<evidence type="ECO:0000256" key="1">
    <source>
        <dbReference type="ARBA" id="ARBA00001933"/>
    </source>
</evidence>
<dbReference type="Pfam" id="PF01592">
    <property type="entry name" value="NifU_N"/>
    <property type="match status" value="1"/>
</dbReference>
<organism evidence="8 9">
    <name type="scientific">Halobaculum saliterrae</name>
    <dbReference type="NCBI Taxonomy" id="2073113"/>
    <lineage>
        <taxon>Archaea</taxon>
        <taxon>Methanobacteriati</taxon>
        <taxon>Methanobacteriota</taxon>
        <taxon>Stenosarchaea group</taxon>
        <taxon>Halobacteria</taxon>
        <taxon>Halobacteriales</taxon>
        <taxon>Haloferacaceae</taxon>
        <taxon>Halobaculum</taxon>
    </lineage>
</organism>
<dbReference type="SUPFAM" id="SSF53383">
    <property type="entry name" value="PLP-dependent transferases"/>
    <property type="match status" value="1"/>
</dbReference>
<name>A0A6B0SWD8_9EURY</name>
<dbReference type="InterPro" id="IPR010970">
    <property type="entry name" value="Cys_dSase_SufS"/>
</dbReference>
<dbReference type="EMBL" id="WUUS01000002">
    <property type="protein sequence ID" value="MXR40562.1"/>
    <property type="molecule type" value="Genomic_DNA"/>
</dbReference>
<feature type="domain" description="NIF system FeS cluster assembly NifU N-terminal" evidence="7">
    <location>
        <begin position="415"/>
        <end position="534"/>
    </location>
</feature>
<keyword evidence="4" id="KW-0663">Pyridoxal phosphate</keyword>